<keyword evidence="3" id="KW-1185">Reference proteome</keyword>
<comment type="caution">
    <text evidence="2">The sequence shown here is derived from an EMBL/GenBank/DDBJ whole genome shotgun (WGS) entry which is preliminary data.</text>
</comment>
<dbReference type="Pfam" id="PF12276">
    <property type="entry name" value="DUF3617"/>
    <property type="match status" value="1"/>
</dbReference>
<proteinExistence type="predicted"/>
<keyword evidence="1" id="KW-0732">Signal</keyword>
<dbReference type="Proteomes" id="UP001181622">
    <property type="component" value="Unassembled WGS sequence"/>
</dbReference>
<reference evidence="2" key="1">
    <citation type="submission" date="2020-10" db="EMBL/GenBank/DDBJ databases">
        <authorList>
            <person name="Abbas A."/>
            <person name="Razzaq R."/>
            <person name="Waqas M."/>
            <person name="Abbas N."/>
            <person name="Nielsen T.K."/>
            <person name="Hansen L.H."/>
            <person name="Hussain S."/>
            <person name="Shahid M."/>
        </authorList>
    </citation>
    <scope>NUCLEOTIDE SEQUENCE</scope>
    <source>
        <strain evidence="2">S14</strain>
    </source>
</reference>
<evidence type="ECO:0000313" key="3">
    <source>
        <dbReference type="Proteomes" id="UP001181622"/>
    </source>
</evidence>
<dbReference type="EMBL" id="JADBEO010000044">
    <property type="protein sequence ID" value="MDR4308236.1"/>
    <property type="molecule type" value="Genomic_DNA"/>
</dbReference>
<dbReference type="RefSeq" id="WP_309393815.1">
    <property type="nucleotide sequence ID" value="NZ_JADBEO010000044.1"/>
</dbReference>
<evidence type="ECO:0000256" key="1">
    <source>
        <dbReference type="SAM" id="SignalP"/>
    </source>
</evidence>
<feature type="signal peptide" evidence="1">
    <location>
        <begin position="1"/>
        <end position="22"/>
    </location>
</feature>
<organism evidence="2 3">
    <name type="scientific">Chelatococcus sambhunathii</name>
    <dbReference type="NCBI Taxonomy" id="363953"/>
    <lineage>
        <taxon>Bacteria</taxon>
        <taxon>Pseudomonadati</taxon>
        <taxon>Pseudomonadota</taxon>
        <taxon>Alphaproteobacteria</taxon>
        <taxon>Hyphomicrobiales</taxon>
        <taxon>Chelatococcaceae</taxon>
        <taxon>Chelatococcus</taxon>
    </lineage>
</organism>
<evidence type="ECO:0000313" key="2">
    <source>
        <dbReference type="EMBL" id="MDR4308236.1"/>
    </source>
</evidence>
<dbReference type="InterPro" id="IPR022061">
    <property type="entry name" value="DUF3617"/>
</dbReference>
<feature type="chain" id="PRO_5046706786" evidence="1">
    <location>
        <begin position="23"/>
        <end position="143"/>
    </location>
</feature>
<name>A0ABU1DJF2_9HYPH</name>
<sequence>MQLRWTALSTAALCACAASASAQENIPSGAYEVTYSLELPHVAPTQSNTAKVCVTENHAFPVLSANNPLARCPASDIRRQGREVSFRIVCAGPNAAKADALFDLRDDGFDGRIAMNMGGKNMTMTEVQHGRRVGDCAAGDTTR</sequence>
<dbReference type="PROSITE" id="PS51257">
    <property type="entry name" value="PROKAR_LIPOPROTEIN"/>
    <property type="match status" value="1"/>
</dbReference>
<gene>
    <name evidence="2" type="ORF">IHQ68_16580</name>
</gene>
<protein>
    <submittedName>
        <fullName evidence="2">DUF3617 family protein</fullName>
    </submittedName>
</protein>
<accession>A0ABU1DJF2</accession>